<protein>
    <submittedName>
        <fullName evidence="1">Uncharacterized protein</fullName>
    </submittedName>
</protein>
<proteinExistence type="predicted"/>
<gene>
    <name evidence="1" type="ORF">L6164_000314</name>
</gene>
<keyword evidence="2" id="KW-1185">Reference proteome</keyword>
<reference evidence="1 2" key="1">
    <citation type="journal article" date="2022" name="DNA Res.">
        <title>Chromosomal-level genome assembly of the orchid tree Bauhinia variegata (Leguminosae; Cercidoideae) supports the allotetraploid origin hypothesis of Bauhinia.</title>
        <authorList>
            <person name="Zhong Y."/>
            <person name="Chen Y."/>
            <person name="Zheng D."/>
            <person name="Pang J."/>
            <person name="Liu Y."/>
            <person name="Luo S."/>
            <person name="Meng S."/>
            <person name="Qian L."/>
            <person name="Wei D."/>
            <person name="Dai S."/>
            <person name="Zhou R."/>
        </authorList>
    </citation>
    <scope>NUCLEOTIDE SEQUENCE [LARGE SCALE GENOMIC DNA]</scope>
    <source>
        <strain evidence="1">BV-YZ2020</strain>
    </source>
</reference>
<accession>A0ACB9Q8X7</accession>
<evidence type="ECO:0000313" key="1">
    <source>
        <dbReference type="EMBL" id="KAI4356281.1"/>
    </source>
</evidence>
<comment type="caution">
    <text evidence="1">The sequence shown here is derived from an EMBL/GenBank/DDBJ whole genome shotgun (WGS) entry which is preliminary data.</text>
</comment>
<dbReference type="Proteomes" id="UP000828941">
    <property type="component" value="Chromosome 1"/>
</dbReference>
<name>A0ACB9Q8X7_BAUVA</name>
<dbReference type="EMBL" id="CM039426">
    <property type="protein sequence ID" value="KAI4356281.1"/>
    <property type="molecule type" value="Genomic_DNA"/>
</dbReference>
<organism evidence="1 2">
    <name type="scientific">Bauhinia variegata</name>
    <name type="common">Purple orchid tree</name>
    <name type="synonym">Phanera variegata</name>
    <dbReference type="NCBI Taxonomy" id="167791"/>
    <lineage>
        <taxon>Eukaryota</taxon>
        <taxon>Viridiplantae</taxon>
        <taxon>Streptophyta</taxon>
        <taxon>Embryophyta</taxon>
        <taxon>Tracheophyta</taxon>
        <taxon>Spermatophyta</taxon>
        <taxon>Magnoliopsida</taxon>
        <taxon>eudicotyledons</taxon>
        <taxon>Gunneridae</taxon>
        <taxon>Pentapetalae</taxon>
        <taxon>rosids</taxon>
        <taxon>fabids</taxon>
        <taxon>Fabales</taxon>
        <taxon>Fabaceae</taxon>
        <taxon>Cercidoideae</taxon>
        <taxon>Cercideae</taxon>
        <taxon>Bauhiniinae</taxon>
        <taxon>Bauhinia</taxon>
    </lineage>
</organism>
<evidence type="ECO:0000313" key="2">
    <source>
        <dbReference type="Proteomes" id="UP000828941"/>
    </source>
</evidence>
<sequence>MEFLAVAVDKLWKYTVVPVARQVGYVIFYHSNVNELKMEVEELQRARERLQHKIDAAERNGERIEGDVLNWLTQVDEMKMKTDDLNNVERHANTTCSGRSIPNLLLRHKLSRGSKKMKEEIVKIKAKGSFDSVSYRGPNLIRASSLTTHGEKFGSRVSVLDDITKELQDPNVQTIGLYGPAGVGKTTLVEEVANKSQQQNLFDVVVLAYVRQNPKMEEIQSQIAYKLGLELKETNSSVRANELHNRLMMKEEKVLVIFDDLWEELKLHEIGIPSIKQHKGLKILMTSRNRELLSNRMNTHKNFCLPVLTKDEGWKLFIDKAQFDESSANEELKSIATKIVEKCGGLPVAIVTIASSLKKKSSSAWNDALRRLQNPSPTDITTTEADLYKFIEVSYENLDNYLYRSVFLLLGEMTSISSINDLFKISVGLGLFENIDNMEKARDSFHTCINKLKDTCLLQDSDFEDRFVMHDVVQAAAIFLASKHQYLFMKKYEELQEWPGKDQLQNCETIILQKSKIDELPEELDCPNLAFFHLNSGDSYLEVPHNFFKGMCGLKVLNLIGRKLKFSPQFFSHLSNLCTLHLESYSHSEGIPKIGELKRLKVLTLELGIQQLPQELGQLTQLQSLDLRYCSCLVMIPPNVLSSFSKLVELYLPNSIHWYIDDPNNQRCNASLAELRKLTRLTTLKIVIPDQRMLPKDLVLERLQRYDITIGRYRERLIFSDTLKKLEFNLSTGIHLWENFKRLLDNVEALVFEDLKDAKNVVPEIIVEGMPQLKELSLSSSDEIQTIIESSGLNHGNAIDIFPNLEQLRIEQMTNLIRLWDGPLAGKSFSRLESISVYDCPTIKILFSAFTFKEEIVSDNEKVLHFPQLRFLSLVHLPELISFCNEDETYSSAQSTQLLSDMGDNNSFTHTALFDDKVIFPSLEVMTISGAFKLNTIWHCQRQLRPNSFDKLKMLKIEKCERLRYLFPASVAKNLCKLQKLEVKKCHMMEDIIMKDDSANPPSSDKVLFPNLEELIITDMDKLNRICCWNQQRLYPNSFGRLREVEIKKCSELISIFPCHKISTTPRLQKLTIIDCKSLEQIFHLQGEKQATEVSGFPNLEKMKVEGCERLKYLFPAFVGRILEKVRKLTIGKCLNMEEIIMVEDNSHHSFNKEVVFPNLEEMIIYDMDKLNTIWDMQQRLAPNSFGRLYSITIRNCPRLISIFPSYLISMIQSLTYIIVEGCGGLKHLLPATVAKELSKLGSLTIKRCPMIEVLITDDNSNQSSIDEILFPNLEEFIILDMDKLNTICHWLDLVSATSFGKLRTLEISSCPKFIFPSHIKIQSLEKLRITNCKYLEQISGDTLVAILRSNPKLMELCVAGYHCLPFLFSKGLDNLRLLTIKECSMMEEIIRFEDDIDPPFGKTVLFPNLEEMTITNMDMLNKIWCWQHKLARNSFGRLRKIEIINCPELVSTFPCDIISTTLSLEELTVIDCKSLEQIVGPRGVNPRETDGDTNDLPVEVKQQRDLNINVKGCNSVLIKKKADWVLVFVNK</sequence>